<sequence>MKAVEVRGYGDVDQLAVVERPIPEAGPGEVLVQVKACAINNTEIWMREGAYGTDAKSGWKPEGVQFPRVPGSDISGRIVKVGTGVEETQIGRDVVLFPFTSSGPDGTEHIAQDMSFIGSEYDGGYADYVVWPAELCYDMPLDDYTKSAVFSVSGLTAWHMVEQLQLEPGQTVLVTGANGGVGSLNVQIAARVFQANVIALVGDLALSDQLKQFGATHVLSYKSEQLADDIVTANGGPVDAVLDVVGDALFATSLAVLKNGGKFCISGSAGGQQTQLDFRTVYLKHLTLYGSVLGTRAEYGRMLEAIAAGKLEPVIDRTFPLEEAGAAQTYFKEAGKLGKIVLLPTGE</sequence>
<dbReference type="Pfam" id="PF08240">
    <property type="entry name" value="ADH_N"/>
    <property type="match status" value="1"/>
</dbReference>
<dbReference type="InterPro" id="IPR020843">
    <property type="entry name" value="ER"/>
</dbReference>
<dbReference type="Gene3D" id="3.90.180.10">
    <property type="entry name" value="Medium-chain alcohol dehydrogenases, catalytic domain"/>
    <property type="match status" value="1"/>
</dbReference>
<dbReference type="GO" id="GO:0070402">
    <property type="term" value="F:NADPH binding"/>
    <property type="evidence" value="ECO:0007669"/>
    <property type="project" value="TreeGrafter"/>
</dbReference>
<dbReference type="Proteomes" id="UP000439752">
    <property type="component" value="Unassembled WGS sequence"/>
</dbReference>
<accession>A0A653IHN6</accession>
<dbReference type="AlphaFoldDB" id="A0A653IHN6"/>
<keyword evidence="5" id="KW-1185">Reference proteome</keyword>
<evidence type="ECO:0000313" key="5">
    <source>
        <dbReference type="Proteomes" id="UP000439752"/>
    </source>
</evidence>
<dbReference type="PANTHER" id="PTHR48106">
    <property type="entry name" value="QUINONE OXIDOREDUCTASE PIG3-RELATED"/>
    <property type="match status" value="1"/>
</dbReference>
<dbReference type="EMBL" id="CABWKQ010000032">
    <property type="protein sequence ID" value="VWX38276.1"/>
    <property type="molecule type" value="Genomic_DNA"/>
</dbReference>
<keyword evidence="1" id="KW-0521">NADP</keyword>
<feature type="domain" description="Enoyl reductase (ER)" evidence="3">
    <location>
        <begin position="10"/>
        <end position="342"/>
    </location>
</feature>
<dbReference type="GO" id="GO:0016651">
    <property type="term" value="F:oxidoreductase activity, acting on NAD(P)H"/>
    <property type="evidence" value="ECO:0007669"/>
    <property type="project" value="TreeGrafter"/>
</dbReference>
<evidence type="ECO:0000256" key="2">
    <source>
        <dbReference type="ARBA" id="ARBA00023002"/>
    </source>
</evidence>
<name>A0A653IHN6_9BACL</name>
<dbReference type="SUPFAM" id="SSF51735">
    <property type="entry name" value="NAD(P)-binding Rossmann-fold domains"/>
    <property type="match status" value="1"/>
</dbReference>
<keyword evidence="2" id="KW-0560">Oxidoreductase</keyword>
<dbReference type="InterPro" id="IPR036291">
    <property type="entry name" value="NAD(P)-bd_dom_sf"/>
</dbReference>
<proteinExistence type="predicted"/>
<organism evidence="4 5">
    <name type="scientific">Exiguobacterium oxidotolerans</name>
    <dbReference type="NCBI Taxonomy" id="223958"/>
    <lineage>
        <taxon>Bacteria</taxon>
        <taxon>Bacillati</taxon>
        <taxon>Bacillota</taxon>
        <taxon>Bacilli</taxon>
        <taxon>Bacillales</taxon>
        <taxon>Bacillales Family XII. Incertae Sedis</taxon>
        <taxon>Exiguobacterium</taxon>
    </lineage>
</organism>
<evidence type="ECO:0000259" key="3">
    <source>
        <dbReference type="SMART" id="SM00829"/>
    </source>
</evidence>
<dbReference type="PANTHER" id="PTHR48106:SF18">
    <property type="entry name" value="QUINONE OXIDOREDUCTASE PIG3"/>
    <property type="match status" value="1"/>
</dbReference>
<dbReference type="InterPro" id="IPR013154">
    <property type="entry name" value="ADH-like_N"/>
</dbReference>
<evidence type="ECO:0000313" key="4">
    <source>
        <dbReference type="EMBL" id="VWX38276.1"/>
    </source>
</evidence>
<dbReference type="SUPFAM" id="SSF50129">
    <property type="entry name" value="GroES-like"/>
    <property type="match status" value="1"/>
</dbReference>
<dbReference type="RefSeq" id="WP_159173966.1">
    <property type="nucleotide sequence ID" value="NZ_LR732312.1"/>
</dbReference>
<dbReference type="SMART" id="SM00829">
    <property type="entry name" value="PKS_ER"/>
    <property type="match status" value="1"/>
</dbReference>
<evidence type="ECO:0000256" key="1">
    <source>
        <dbReference type="ARBA" id="ARBA00022857"/>
    </source>
</evidence>
<dbReference type="Gene3D" id="3.40.50.720">
    <property type="entry name" value="NAD(P)-binding Rossmann-like Domain"/>
    <property type="match status" value="1"/>
</dbReference>
<dbReference type="InterPro" id="IPR011032">
    <property type="entry name" value="GroES-like_sf"/>
</dbReference>
<dbReference type="InterPro" id="IPR013149">
    <property type="entry name" value="ADH-like_C"/>
</dbReference>
<protein>
    <submittedName>
        <fullName evidence="4">Alcohol dehydrogenase</fullName>
    </submittedName>
</protein>
<reference evidence="4 5" key="1">
    <citation type="submission" date="2019-10" db="EMBL/GenBank/DDBJ databases">
        <authorList>
            <person name="Karimi E."/>
        </authorList>
    </citation>
    <scope>NUCLEOTIDE SEQUENCE [LARGE SCALE GENOMIC DNA]</scope>
    <source>
        <strain evidence="4">Exiguobacterium sp. 9Y</strain>
    </source>
</reference>
<dbReference type="Pfam" id="PF00107">
    <property type="entry name" value="ADH_zinc_N"/>
    <property type="match status" value="1"/>
</dbReference>
<gene>
    <name evidence="4" type="ORF">EXIGUO9Y_380040</name>
</gene>